<dbReference type="InterPro" id="IPR000873">
    <property type="entry name" value="AMP-dep_synth/lig_dom"/>
</dbReference>
<dbReference type="InterPro" id="IPR025110">
    <property type="entry name" value="AMP-bd_C"/>
</dbReference>
<evidence type="ECO:0000256" key="1">
    <source>
        <dbReference type="ARBA" id="ARBA00004275"/>
    </source>
</evidence>
<sequence length="526" mass="58745">MESIVEQNLGEIFYENLKAIGDTEMIAMINKDNNEKISYRELFVASLKTACKLKDLGIKEGDVVGIVSDNRLEYIVPVLACFYLRAIIHPTNSSYHLTELKHAYSKSKPKIIFTSNDEIGNVVQLQNETDYIKEIINFDDNYLDIVEWGAILESIEKSSDCDKKTAAIVSSSGTTGHPKSVVLTQGNLKFTMSNFKYLFVTLEFVIINAFRFRYLILSYSSESTGIGILPFYHMFGLMQTITILNCRAKIVILSKFEPVSFCEIIEKYNVHLLLIVPTIADFLAKHPIVDKYNFKSVNDIVCAGAALGYEIQTILEKKFNCAVRQGYGMTETGVATVCVLGKKCKLGSCGTPVPGVEIEVIDAQTKNTLGPNEPGEICVKSVQVMKEYLGNPEATRATIDERGFLHTGDIGYFDEDGDFFIVDRLKDLIKYKSFQVSPAELEDVLKSHNEITDAGVIGVPDGRAGELPMAFVVKVKNCKLSEQNVIDYVAERISVHKQLHGGVRFVDDLPKNSTGKLLRKKLREML</sequence>
<dbReference type="Pfam" id="PF13193">
    <property type="entry name" value="AMP-binding_C"/>
    <property type="match status" value="1"/>
</dbReference>
<protein>
    <submittedName>
        <fullName evidence="8">Luciferin 4-monooxygenase-like isoform X1</fullName>
    </submittedName>
</protein>
<comment type="similarity">
    <text evidence="2">Belongs to the ATP-dependent AMP-binding enzyme family.</text>
</comment>
<keyword evidence="4" id="KW-0576">Peroxisome</keyword>
<dbReference type="PANTHER" id="PTHR24096">
    <property type="entry name" value="LONG-CHAIN-FATTY-ACID--COA LIGASE"/>
    <property type="match status" value="1"/>
</dbReference>
<evidence type="ECO:0000259" key="5">
    <source>
        <dbReference type="Pfam" id="PF00501"/>
    </source>
</evidence>
<proteinExistence type="inferred from homology"/>
<comment type="subcellular location">
    <subcellularLocation>
        <location evidence="1">Peroxisome</location>
    </subcellularLocation>
</comment>
<dbReference type="SUPFAM" id="SSF56801">
    <property type="entry name" value="Acetyl-CoA synthetase-like"/>
    <property type="match status" value="1"/>
</dbReference>
<dbReference type="GeneID" id="108567249"/>
<keyword evidence="7" id="KW-1185">Reference proteome</keyword>
<feature type="domain" description="AMP-dependent synthetase/ligase" evidence="5">
    <location>
        <begin position="25"/>
        <end position="389"/>
    </location>
</feature>
<accession>A0ABM1N8E4</accession>
<dbReference type="CDD" id="cd05911">
    <property type="entry name" value="Firefly_Luc_like"/>
    <property type="match status" value="1"/>
</dbReference>
<evidence type="ECO:0000256" key="3">
    <source>
        <dbReference type="ARBA" id="ARBA00022598"/>
    </source>
</evidence>
<organism evidence="7 8">
    <name type="scientific">Nicrophorus vespilloides</name>
    <name type="common">Boreal carrion beetle</name>
    <dbReference type="NCBI Taxonomy" id="110193"/>
    <lineage>
        <taxon>Eukaryota</taxon>
        <taxon>Metazoa</taxon>
        <taxon>Ecdysozoa</taxon>
        <taxon>Arthropoda</taxon>
        <taxon>Hexapoda</taxon>
        <taxon>Insecta</taxon>
        <taxon>Pterygota</taxon>
        <taxon>Neoptera</taxon>
        <taxon>Endopterygota</taxon>
        <taxon>Coleoptera</taxon>
        <taxon>Polyphaga</taxon>
        <taxon>Staphyliniformia</taxon>
        <taxon>Silphidae</taxon>
        <taxon>Nicrophorinae</taxon>
        <taxon>Nicrophorus</taxon>
    </lineage>
</organism>
<dbReference type="Pfam" id="PF00501">
    <property type="entry name" value="AMP-binding"/>
    <property type="match status" value="1"/>
</dbReference>
<evidence type="ECO:0000259" key="6">
    <source>
        <dbReference type="Pfam" id="PF13193"/>
    </source>
</evidence>
<reference evidence="8" key="1">
    <citation type="submission" date="2025-08" db="UniProtKB">
        <authorList>
            <consortium name="RefSeq"/>
        </authorList>
    </citation>
    <scope>IDENTIFICATION</scope>
    <source>
        <tissue evidence="8">Whole Larva</tissue>
    </source>
</reference>
<dbReference type="Proteomes" id="UP000695000">
    <property type="component" value="Unplaced"/>
</dbReference>
<dbReference type="RefSeq" id="XP_017783094.1">
    <property type="nucleotide sequence ID" value="XM_017927605.1"/>
</dbReference>
<dbReference type="Gene3D" id="2.30.38.10">
    <property type="entry name" value="Luciferase, Domain 3"/>
    <property type="match status" value="1"/>
</dbReference>
<name>A0ABM1N8E4_NICVS</name>
<keyword evidence="3" id="KW-0436">Ligase</keyword>
<dbReference type="Gene3D" id="3.40.50.980">
    <property type="match status" value="2"/>
</dbReference>
<dbReference type="Gene3D" id="3.30.300.30">
    <property type="match status" value="1"/>
</dbReference>
<dbReference type="InterPro" id="IPR045851">
    <property type="entry name" value="AMP-bd_C_sf"/>
</dbReference>
<gene>
    <name evidence="8" type="primary">LOC108567249</name>
</gene>
<feature type="domain" description="AMP-binding enzyme C-terminal" evidence="6">
    <location>
        <begin position="440"/>
        <end position="516"/>
    </location>
</feature>
<evidence type="ECO:0000256" key="4">
    <source>
        <dbReference type="ARBA" id="ARBA00023140"/>
    </source>
</evidence>
<evidence type="ECO:0000256" key="2">
    <source>
        <dbReference type="ARBA" id="ARBA00006432"/>
    </source>
</evidence>
<evidence type="ECO:0000313" key="8">
    <source>
        <dbReference type="RefSeq" id="XP_017783094.1"/>
    </source>
</evidence>
<dbReference type="PANTHER" id="PTHR24096:SF149">
    <property type="entry name" value="AMP-BINDING DOMAIN-CONTAINING PROTEIN-RELATED"/>
    <property type="match status" value="1"/>
</dbReference>
<evidence type="ECO:0000313" key="7">
    <source>
        <dbReference type="Proteomes" id="UP000695000"/>
    </source>
</evidence>